<dbReference type="FunFam" id="2.30.38.10:FF:000001">
    <property type="entry name" value="Non-ribosomal peptide synthetase PvdI"/>
    <property type="match status" value="1"/>
</dbReference>
<dbReference type="PROSITE" id="PS00455">
    <property type="entry name" value="AMP_BINDING"/>
    <property type="match status" value="1"/>
</dbReference>
<dbReference type="Pfam" id="PF00975">
    <property type="entry name" value="Thioesterase"/>
    <property type="match status" value="1"/>
</dbReference>
<dbReference type="InterPro" id="IPR029058">
    <property type="entry name" value="AB_hydrolase_fold"/>
</dbReference>
<dbReference type="InterPro" id="IPR020806">
    <property type="entry name" value="PKS_PP-bd"/>
</dbReference>
<dbReference type="GO" id="GO:0009239">
    <property type="term" value="P:enterobactin biosynthetic process"/>
    <property type="evidence" value="ECO:0007669"/>
    <property type="project" value="TreeGrafter"/>
</dbReference>
<dbReference type="Pfam" id="PF00668">
    <property type="entry name" value="Condensation"/>
    <property type="match status" value="1"/>
</dbReference>
<dbReference type="KEGG" id="mmob:F6R98_19655"/>
<dbReference type="GO" id="GO:0031177">
    <property type="term" value="F:phosphopantetheine binding"/>
    <property type="evidence" value="ECO:0007669"/>
    <property type="project" value="InterPro"/>
</dbReference>
<dbReference type="FunFam" id="3.40.50.980:FF:000001">
    <property type="entry name" value="Non-ribosomal peptide synthetase"/>
    <property type="match status" value="1"/>
</dbReference>
<dbReference type="Pfam" id="PF00550">
    <property type="entry name" value="PP-binding"/>
    <property type="match status" value="1"/>
</dbReference>
<dbReference type="InterPro" id="IPR000873">
    <property type="entry name" value="AMP-dep_synth/lig_dom"/>
</dbReference>
<dbReference type="NCBIfam" id="TIGR01733">
    <property type="entry name" value="AA-adenyl-dom"/>
    <property type="match status" value="1"/>
</dbReference>
<dbReference type="FunFam" id="1.10.1200.10:FF:000005">
    <property type="entry name" value="Nonribosomal peptide synthetase 1"/>
    <property type="match status" value="1"/>
</dbReference>
<keyword evidence="7" id="KW-1185">Reference proteome</keyword>
<dbReference type="FunCoup" id="A0A5Q0BLT6">
    <property type="interactions" value="71"/>
</dbReference>
<sequence length="1415" mass="156708">MLHEFINELHRREIYIHTQDGRLHYRAPPGALTPEIRSTLQTRKEEILGLLLRMSPDEQTDVPPIRPVPRNAALPLSYAQQRLWLLNRFELGGVAYNIAGALYLQGELDTVALERSLNEVVRRHESLRTCFGAQDGQPIQIINPPSPLAITHTDLKQWDRTRQCAEVQRLAQEEAQRPFDLSTGPLIRVALLALGETQEEADPIHVLLFTMHHIVSDGWSASILIREFATHYQAYQAGMQPSLAELPVQYADYAIWQRTVLQGATLEKHLAYWRTQLGGAAPLLELPTDRQRPAEKGFRGASYPFTVSLAVTGPLLESGRRNGATLFMTLLAAFQLLLSRHSGQKDICVGSPIANRNRIEIENLIGFFVNTLVYRSDLSGNPVFTELLARVRSVCLDAQEHQDLPFEKLVEELHPVRDTRYSPLFQAMLVLQNTPESKLHIAGLHVSALKTSTQSAKFDLTFSLNETPNGLDGLITYATDLYEESTIARLAEHYQILLAGIAARPEARLSELPMLPEAERRRLLVEWNATHNNCADACLHRLFETQAEQTPDALALRFEQQTLTYRELDSRANQLARFLQRQGVAPGDIVGLCVERSLEMVVAVLGVLKAGCAYLPLEPDYPQERLRSMLDDAEPALLLTFARLDNSLPGHRPRIFLDRDWPRIAAESAACPAGQTGPGSLAYVIYTSGSTGVPKGVAVTHGGIAGYTRSIIERIQAAPGLQYALVSTFAADLGNTVLFPALASGGCLHLIGRDAATDGHLLADYVERHPIDVLKIVPAHLAGLLDSSGHGNIAPRRALICGGDVLPGALVERIAACRPECRILNHYGPTETTVGSLIYAITPETQNIAAQTAMPVGRPIANTRVYILDDSLEPAPTGAAGELYIGGNGLAQGYLKRPDLTAERFIPDPFGTGERLYRTGDRVRYRPDGNIEYLGRIDQQVKIRGYRIEPGEIRTRLLQYPHVNDAAVLAREDRSGGKRLVAYLTGPEAALETDALRRYLSGVLPDYMVPSAFVRLEALPLTANGKLDHRALPDPDFGAHLAGRYVAPRNETERRLAAIWAEVLDVERVGVHDNFFELGGHSLMAYRLLERIRNTLCSDLPYSSIFQSPTMEKLAKHIAQRHDAATESTVVLLNKGPNSAVPLYCFHPSGGLVYPYQSLADALHPQRSVYGIQSRYFFGKNQEDPSIAGLADEYARVIRSHSSGPYLLLGWSMGGLLALAVAERLERESAESVAFTGLIDTRLRASTDTAQERPSLDVLARALDIFDKAESLAFANLTLIERQELERIWTESPEIEGFRHIAEWGKSRGYWLRDLPIEPLVAEYTEGKKGRVMSSNFVPPLINAPIHIWWAQAALDDQGRVPVDWGRYSRNGARAVIVEDCDHIGIIKADAMHRSLRQALDSVAARVGNNGLEVY</sequence>
<evidence type="ECO:0000256" key="1">
    <source>
        <dbReference type="ARBA" id="ARBA00001957"/>
    </source>
</evidence>
<dbReference type="InterPro" id="IPR041464">
    <property type="entry name" value="TubC_N"/>
</dbReference>
<dbReference type="CDD" id="cd05930">
    <property type="entry name" value="A_NRPS"/>
    <property type="match status" value="1"/>
</dbReference>
<dbReference type="SUPFAM" id="SSF47336">
    <property type="entry name" value="ACP-like"/>
    <property type="match status" value="1"/>
</dbReference>
<dbReference type="PROSITE" id="PS50075">
    <property type="entry name" value="CARRIER"/>
    <property type="match status" value="1"/>
</dbReference>
<dbReference type="GO" id="GO:0009366">
    <property type="term" value="C:enterobactin synthetase complex"/>
    <property type="evidence" value="ECO:0007669"/>
    <property type="project" value="TreeGrafter"/>
</dbReference>
<dbReference type="PANTHER" id="PTHR45527">
    <property type="entry name" value="NONRIBOSOMAL PEPTIDE SYNTHETASE"/>
    <property type="match status" value="1"/>
</dbReference>
<dbReference type="FunFam" id="3.40.50.12780:FF:000012">
    <property type="entry name" value="Non-ribosomal peptide synthetase"/>
    <property type="match status" value="1"/>
</dbReference>
<evidence type="ECO:0000256" key="2">
    <source>
        <dbReference type="ARBA" id="ARBA00006432"/>
    </source>
</evidence>
<dbReference type="Gene3D" id="2.30.38.10">
    <property type="entry name" value="Luciferase, Domain 3"/>
    <property type="match status" value="1"/>
</dbReference>
<dbReference type="GO" id="GO:0047527">
    <property type="term" value="F:2,3-dihydroxybenzoate-serine ligase activity"/>
    <property type="evidence" value="ECO:0007669"/>
    <property type="project" value="TreeGrafter"/>
</dbReference>
<dbReference type="Gene3D" id="3.30.559.10">
    <property type="entry name" value="Chloramphenicol acetyltransferase-like domain"/>
    <property type="match status" value="1"/>
</dbReference>
<dbReference type="SUPFAM" id="SSF52777">
    <property type="entry name" value="CoA-dependent acyltransferases"/>
    <property type="match status" value="2"/>
</dbReference>
<dbReference type="SUPFAM" id="SSF56801">
    <property type="entry name" value="Acetyl-CoA synthetase-like"/>
    <property type="match status" value="1"/>
</dbReference>
<dbReference type="FunFam" id="3.30.559.10:FF:000012">
    <property type="entry name" value="Non-ribosomal peptide synthetase"/>
    <property type="match status" value="1"/>
</dbReference>
<keyword evidence="4" id="KW-0597">Phosphoprotein</keyword>
<dbReference type="InterPro" id="IPR010071">
    <property type="entry name" value="AA_adenyl_dom"/>
</dbReference>
<dbReference type="InterPro" id="IPR009081">
    <property type="entry name" value="PP-bd_ACP"/>
</dbReference>
<dbReference type="InParanoid" id="A0A5Q0BLT6"/>
<evidence type="ECO:0000313" key="6">
    <source>
        <dbReference type="EMBL" id="QFY44569.1"/>
    </source>
</evidence>
<evidence type="ECO:0000313" key="7">
    <source>
        <dbReference type="Proteomes" id="UP000325755"/>
    </source>
</evidence>
<dbReference type="SMART" id="SM00824">
    <property type="entry name" value="PKS_TE"/>
    <property type="match status" value="1"/>
</dbReference>
<dbReference type="InterPro" id="IPR044894">
    <property type="entry name" value="TubC_N_sf"/>
</dbReference>
<dbReference type="GO" id="GO:0043041">
    <property type="term" value="P:amino acid activation for nonribosomal peptide biosynthetic process"/>
    <property type="evidence" value="ECO:0007669"/>
    <property type="project" value="TreeGrafter"/>
</dbReference>
<dbReference type="Gene3D" id="3.40.50.1820">
    <property type="entry name" value="alpha/beta hydrolase"/>
    <property type="match status" value="1"/>
</dbReference>
<organism evidence="6 7">
    <name type="scientific">Candidatus Methylospira mobilis</name>
    <dbReference type="NCBI Taxonomy" id="1808979"/>
    <lineage>
        <taxon>Bacteria</taxon>
        <taxon>Pseudomonadati</taxon>
        <taxon>Pseudomonadota</taxon>
        <taxon>Gammaproteobacteria</taxon>
        <taxon>Methylococcales</taxon>
        <taxon>Methylococcaceae</taxon>
        <taxon>Candidatus Methylospira</taxon>
    </lineage>
</organism>
<dbReference type="GO" id="GO:0005829">
    <property type="term" value="C:cytosol"/>
    <property type="evidence" value="ECO:0007669"/>
    <property type="project" value="TreeGrafter"/>
</dbReference>
<dbReference type="Pfam" id="PF13193">
    <property type="entry name" value="AMP-binding_C"/>
    <property type="match status" value="1"/>
</dbReference>
<feature type="domain" description="Carrier" evidence="5">
    <location>
        <begin position="1047"/>
        <end position="1122"/>
    </location>
</feature>
<dbReference type="OrthoDB" id="9757559at2"/>
<accession>A0A5Q0BLT6</accession>
<keyword evidence="3" id="KW-0596">Phosphopantetheine</keyword>
<dbReference type="SUPFAM" id="SSF53474">
    <property type="entry name" value="alpha/beta-Hydrolases"/>
    <property type="match status" value="1"/>
</dbReference>
<dbReference type="PANTHER" id="PTHR45527:SF1">
    <property type="entry name" value="FATTY ACID SYNTHASE"/>
    <property type="match status" value="1"/>
</dbReference>
<dbReference type="CDD" id="cd19531">
    <property type="entry name" value="LCL_NRPS-like"/>
    <property type="match status" value="1"/>
</dbReference>
<dbReference type="RefSeq" id="WP_153250532.1">
    <property type="nucleotide sequence ID" value="NZ_CP044205.1"/>
</dbReference>
<name>A0A5Q0BLT6_9GAMM</name>
<dbReference type="Gene3D" id="3.40.50.980">
    <property type="match status" value="2"/>
</dbReference>
<dbReference type="InterPro" id="IPR020845">
    <property type="entry name" value="AMP-binding_CS"/>
</dbReference>
<evidence type="ECO:0000256" key="3">
    <source>
        <dbReference type="ARBA" id="ARBA00022450"/>
    </source>
</evidence>
<dbReference type="Pfam" id="PF00501">
    <property type="entry name" value="AMP-binding"/>
    <property type="match status" value="1"/>
</dbReference>
<dbReference type="Gene3D" id="1.10.1200.10">
    <property type="entry name" value="ACP-like"/>
    <property type="match status" value="1"/>
</dbReference>
<dbReference type="EMBL" id="CP044205">
    <property type="protein sequence ID" value="QFY44569.1"/>
    <property type="molecule type" value="Genomic_DNA"/>
</dbReference>
<dbReference type="Pfam" id="PF18563">
    <property type="entry name" value="TubC_N"/>
    <property type="match status" value="1"/>
</dbReference>
<comment type="cofactor">
    <cofactor evidence="1">
        <name>pantetheine 4'-phosphate</name>
        <dbReference type="ChEBI" id="CHEBI:47942"/>
    </cofactor>
</comment>
<dbReference type="Proteomes" id="UP000325755">
    <property type="component" value="Chromosome"/>
</dbReference>
<protein>
    <submittedName>
        <fullName evidence="6">Amino acid adenylation domain-containing protein</fullName>
    </submittedName>
</protein>
<evidence type="ECO:0000256" key="4">
    <source>
        <dbReference type="ARBA" id="ARBA00022553"/>
    </source>
</evidence>
<dbReference type="FunFam" id="3.30.300.30:FF:000010">
    <property type="entry name" value="Enterobactin synthetase component F"/>
    <property type="match status" value="1"/>
</dbReference>
<dbReference type="Gene3D" id="3.30.559.30">
    <property type="entry name" value="Nonribosomal peptide synthetase, condensation domain"/>
    <property type="match status" value="1"/>
</dbReference>
<dbReference type="Gene3D" id="3.30.300.30">
    <property type="match status" value="1"/>
</dbReference>
<dbReference type="InterPro" id="IPR036736">
    <property type="entry name" value="ACP-like_sf"/>
</dbReference>
<comment type="similarity">
    <text evidence="2">Belongs to the ATP-dependent AMP-binding enzyme family.</text>
</comment>
<dbReference type="SMART" id="SM00823">
    <property type="entry name" value="PKS_PP"/>
    <property type="match status" value="1"/>
</dbReference>
<dbReference type="Gene3D" id="1.10.10.1830">
    <property type="entry name" value="Non-ribosomal peptide synthase, adenylation domain"/>
    <property type="match status" value="1"/>
</dbReference>
<dbReference type="InterPro" id="IPR025110">
    <property type="entry name" value="AMP-bd_C"/>
</dbReference>
<dbReference type="InterPro" id="IPR001242">
    <property type="entry name" value="Condensation_dom"/>
</dbReference>
<dbReference type="InterPro" id="IPR023213">
    <property type="entry name" value="CAT-like_dom_sf"/>
</dbReference>
<reference evidence="6 7" key="1">
    <citation type="submission" date="2019-09" db="EMBL/GenBank/DDBJ databases">
        <title>Ecophysiology of the spiral-shaped methanotroph Methylospira mobilis as revealed by the complete genome sequence.</title>
        <authorList>
            <person name="Oshkin I.Y."/>
            <person name="Dedysh S.N."/>
            <person name="Miroshnikov K."/>
            <person name="Danilova O.V."/>
            <person name="Hakobyan A."/>
            <person name="Liesack W."/>
        </authorList>
    </citation>
    <scope>NUCLEOTIDE SEQUENCE [LARGE SCALE GENOMIC DNA]</scope>
    <source>
        <strain evidence="6 7">Shm1</strain>
    </source>
</reference>
<evidence type="ECO:0000259" key="5">
    <source>
        <dbReference type="PROSITE" id="PS50075"/>
    </source>
</evidence>
<dbReference type="InterPro" id="IPR045851">
    <property type="entry name" value="AMP-bd_C_sf"/>
</dbReference>
<gene>
    <name evidence="6" type="ORF">F6R98_19655</name>
</gene>
<dbReference type="InterPro" id="IPR001031">
    <property type="entry name" value="Thioesterase"/>
</dbReference>
<dbReference type="InterPro" id="IPR020802">
    <property type="entry name" value="TesA-like"/>
</dbReference>
<proteinExistence type="inferred from homology"/>